<evidence type="ECO:0000313" key="3">
    <source>
        <dbReference type="EMBL" id="CAD5125322.1"/>
    </source>
</evidence>
<reference evidence="3 4" key="1">
    <citation type="submission" date="2020-08" db="EMBL/GenBank/DDBJ databases">
        <authorList>
            <person name="Hejnol A."/>
        </authorList>
    </citation>
    <scope>NUCLEOTIDE SEQUENCE [LARGE SCALE GENOMIC DNA]</scope>
</reference>
<proteinExistence type="predicted"/>
<dbReference type="Proteomes" id="UP000549394">
    <property type="component" value="Unassembled WGS sequence"/>
</dbReference>
<accession>A0A7I8WAZ6</accession>
<comment type="caution">
    <text evidence="3">The sequence shown here is derived from an EMBL/GenBank/DDBJ whole genome shotgun (WGS) entry which is preliminary data.</text>
</comment>
<feature type="coiled-coil region" evidence="1">
    <location>
        <begin position="75"/>
        <end position="109"/>
    </location>
</feature>
<keyword evidence="2" id="KW-0812">Transmembrane</keyword>
<name>A0A7I8WAZ6_9ANNE</name>
<dbReference type="EMBL" id="CAJFCJ010000026">
    <property type="protein sequence ID" value="CAD5125322.1"/>
    <property type="molecule type" value="Genomic_DNA"/>
</dbReference>
<organism evidence="3 4">
    <name type="scientific">Dimorphilus gyrociliatus</name>
    <dbReference type="NCBI Taxonomy" id="2664684"/>
    <lineage>
        <taxon>Eukaryota</taxon>
        <taxon>Metazoa</taxon>
        <taxon>Spiralia</taxon>
        <taxon>Lophotrochozoa</taxon>
        <taxon>Annelida</taxon>
        <taxon>Polychaeta</taxon>
        <taxon>Polychaeta incertae sedis</taxon>
        <taxon>Dinophilidae</taxon>
        <taxon>Dimorphilus</taxon>
    </lineage>
</organism>
<evidence type="ECO:0000313" key="4">
    <source>
        <dbReference type="Proteomes" id="UP000549394"/>
    </source>
</evidence>
<evidence type="ECO:0000256" key="2">
    <source>
        <dbReference type="SAM" id="Phobius"/>
    </source>
</evidence>
<keyword evidence="1" id="KW-0175">Coiled coil</keyword>
<protein>
    <submittedName>
        <fullName evidence="3">DgyrCDS13562</fullName>
    </submittedName>
</protein>
<evidence type="ECO:0000256" key="1">
    <source>
        <dbReference type="SAM" id="Coils"/>
    </source>
</evidence>
<dbReference type="AlphaFoldDB" id="A0A7I8WAZ6"/>
<keyword evidence="2" id="KW-1133">Transmembrane helix</keyword>
<keyword evidence="4" id="KW-1185">Reference proteome</keyword>
<sequence length="236" mass="27992">MKNILYKKKTIMNYIYLVQRVFILFGSMLCQIGKMLGFDNVSYEKYLNTLRSREEKIVLLESRVSELTLVMAAEKSEQYVANQQKNEEIDELRKNLQNLMDTVDFFKSSENQSCMVQTTNKRVVKIIQNRIREIRDLLVRDISLLEDNTWYEVRDRGENIEGRLRDFRHSLEENNLNPQLVQTLKDMELLTNIRNNRYDLVNNLIGNTVIHLQEILVLSQTTDNWSQCRLNPISCY</sequence>
<keyword evidence="2" id="KW-0472">Membrane</keyword>
<gene>
    <name evidence="3" type="ORF">DGYR_LOCUS12710</name>
</gene>
<feature type="transmembrane region" description="Helical" evidence="2">
    <location>
        <begin position="21"/>
        <end position="38"/>
    </location>
</feature>